<organism evidence="2 3">
    <name type="scientific">Nicotiana sylvestris</name>
    <name type="common">Wood tobacco</name>
    <name type="synonym">South American tobacco</name>
    <dbReference type="NCBI Taxonomy" id="4096"/>
    <lineage>
        <taxon>Eukaryota</taxon>
        <taxon>Viridiplantae</taxon>
        <taxon>Streptophyta</taxon>
        <taxon>Embryophyta</taxon>
        <taxon>Tracheophyta</taxon>
        <taxon>Spermatophyta</taxon>
        <taxon>Magnoliopsida</taxon>
        <taxon>eudicotyledons</taxon>
        <taxon>Gunneridae</taxon>
        <taxon>Pentapetalae</taxon>
        <taxon>asterids</taxon>
        <taxon>lamiids</taxon>
        <taxon>Solanales</taxon>
        <taxon>Solanaceae</taxon>
        <taxon>Nicotianoideae</taxon>
        <taxon>Nicotianeae</taxon>
        <taxon>Nicotiana</taxon>
    </lineage>
</organism>
<dbReference type="Proteomes" id="UP000189701">
    <property type="component" value="Unplaced"/>
</dbReference>
<reference evidence="2" key="1">
    <citation type="journal article" date="2013" name="Genome Biol.">
        <title>Reference genomes and transcriptomes of Nicotiana sylvestris and Nicotiana tomentosiformis.</title>
        <authorList>
            <person name="Sierro N."/>
            <person name="Battey J.N."/>
            <person name="Ouadi S."/>
            <person name="Bovet L."/>
            <person name="Goepfert S."/>
            <person name="Bakaher N."/>
            <person name="Peitsch M.C."/>
            <person name="Ivanov N.V."/>
        </authorList>
    </citation>
    <scope>NUCLEOTIDE SEQUENCE [LARGE SCALE GENOMIC DNA]</scope>
</reference>
<dbReference type="AlphaFoldDB" id="A0A1U7Z0L9"/>
<name>A0A1U7Z0L9_NICSY</name>
<keyword evidence="2" id="KW-1185">Reference proteome</keyword>
<sequence>MCVTRADYNEFKVHNFLCGSSKLNHLSRPDKFLRLQKLTTAVKLIEATSKSFRLQPDSIHDGSINYQINVFLQVTEIYLQIPSKVFERTSNQLDLRFIPDSVEFKHQPRHVAAEDHRTFGQRYYEFLDYFRILGPIFLKICGESALNGIPNDYLSIRMCTTQQKPISSNTCRKMKKTKVVQ</sequence>
<dbReference type="eggNOG" id="KOG2182">
    <property type="taxonomic scope" value="Eukaryota"/>
</dbReference>
<dbReference type="Gene3D" id="3.40.50.1820">
    <property type="entry name" value="alpha/beta hydrolase"/>
    <property type="match status" value="1"/>
</dbReference>
<evidence type="ECO:0000259" key="1">
    <source>
        <dbReference type="Pfam" id="PF25121"/>
    </source>
</evidence>
<evidence type="ECO:0000313" key="2">
    <source>
        <dbReference type="Proteomes" id="UP000189701"/>
    </source>
</evidence>
<gene>
    <name evidence="3" type="primary">LOC104249682</name>
</gene>
<accession>A0A1U7Z0L9</accession>
<dbReference type="RefSeq" id="XP_009804460.1">
    <property type="nucleotide sequence ID" value="XM_009806158.1"/>
</dbReference>
<protein>
    <submittedName>
        <fullName evidence="3">Uncharacterized protein LOC104249682</fullName>
    </submittedName>
</protein>
<evidence type="ECO:0000313" key="3">
    <source>
        <dbReference type="RefSeq" id="XP_009804460.1"/>
    </source>
</evidence>
<dbReference type="Pfam" id="PF25121">
    <property type="entry name" value="RRM_ESF1"/>
    <property type="match status" value="1"/>
</dbReference>
<dbReference type="InterPro" id="IPR029058">
    <property type="entry name" value="AB_hydrolase_fold"/>
</dbReference>
<dbReference type="InterPro" id="IPR056750">
    <property type="entry name" value="RRM_ESF1"/>
</dbReference>
<proteinExistence type="predicted"/>
<reference evidence="3" key="2">
    <citation type="submission" date="2025-08" db="UniProtKB">
        <authorList>
            <consortium name="RefSeq"/>
        </authorList>
    </citation>
    <scope>IDENTIFICATION</scope>
    <source>
        <tissue evidence="3">Leaf</tissue>
    </source>
</reference>
<feature type="domain" description="ESF1 RRM" evidence="1">
    <location>
        <begin position="75"/>
        <end position="112"/>
    </location>
</feature>